<evidence type="ECO:0000313" key="1">
    <source>
        <dbReference type="EMBL" id="AET33496.1"/>
    </source>
</evidence>
<name>G7VAR8_9CREN</name>
<reference evidence="1 2" key="1">
    <citation type="journal article" date="2012" name="J. Bacteriol.">
        <title>Complete genome sequence of strain 1860, a crenarchaeon of the genus pyrobaculum able to grow with various electron acceptors.</title>
        <authorList>
            <person name="Mardanov A.V."/>
            <person name="Gumerov V.M."/>
            <person name="Slobodkina G.B."/>
            <person name="Beletsky A.V."/>
            <person name="Bonch-Osmolovskaya E.A."/>
            <person name="Ravin N.V."/>
            <person name="Skryabin K.G."/>
        </authorList>
    </citation>
    <scope>NUCLEOTIDE SEQUENCE [LARGE SCALE GENOMIC DNA]</scope>
    <source>
        <strain evidence="1 2">1860</strain>
    </source>
</reference>
<dbReference type="eggNOG" id="arCOG07695">
    <property type="taxonomic scope" value="Archaea"/>
</dbReference>
<dbReference type="OrthoDB" id="385126at2157"/>
<proteinExistence type="predicted"/>
<dbReference type="GeneID" id="11596592"/>
<accession>G7VAR8</accession>
<dbReference type="HOGENOM" id="CLU_090894_0_0_2"/>
<gene>
    <name evidence="1" type="ORF">P186_2104</name>
</gene>
<dbReference type="RefSeq" id="WP_014289321.1">
    <property type="nucleotide sequence ID" value="NC_016645.1"/>
</dbReference>
<organism evidence="1 2">
    <name type="scientific">Pyrobaculum ferrireducens</name>
    <dbReference type="NCBI Taxonomy" id="1104324"/>
    <lineage>
        <taxon>Archaea</taxon>
        <taxon>Thermoproteota</taxon>
        <taxon>Thermoprotei</taxon>
        <taxon>Thermoproteales</taxon>
        <taxon>Thermoproteaceae</taxon>
        <taxon>Pyrobaculum</taxon>
    </lineage>
</organism>
<protein>
    <submittedName>
        <fullName evidence="1">Uncharacterized protein</fullName>
    </submittedName>
</protein>
<evidence type="ECO:0000313" key="2">
    <source>
        <dbReference type="Proteomes" id="UP000005867"/>
    </source>
</evidence>
<keyword evidence="2" id="KW-1185">Reference proteome</keyword>
<dbReference type="AlphaFoldDB" id="G7VAR8"/>
<dbReference type="EMBL" id="CP003098">
    <property type="protein sequence ID" value="AET33496.1"/>
    <property type="molecule type" value="Genomic_DNA"/>
</dbReference>
<dbReference type="KEGG" id="pyr:P186_2104"/>
<sequence>MRWLTLIVAIAVKVAISTLAFAPGSPVFKKADGRYLVIAHFPPFKQAELEKTLDEIKPYVIWTSWYGDVGLPLKPGRQVVEEMFRSPLGGVLIPKMRQIATTEDEESVIARITSRGDLYVLEVYNSSKPARVVNKNGIPTFVNDTNPILTYSSRDLEDVLWVALNETKKIYGFPDPFLVELLYSYKYDVPLMYGAFAIPFCNGTYYGPDMRPLRVVLNGAVKLHIFPENRTVIPISLPSAVSVRNYTRMGGEWYGHYVIDACLLPKVEKQGIVAIVDGGRLTKVIEILEKYIGEEPHVRPIS</sequence>
<dbReference type="Proteomes" id="UP000005867">
    <property type="component" value="Chromosome"/>
</dbReference>
<dbReference type="STRING" id="1104324.P186_2104"/>
<dbReference type="BioCyc" id="PSP1104324:GJSN-2053-MONOMER"/>